<dbReference type="AlphaFoldDB" id="W6UIL9"/>
<keyword evidence="2" id="KW-1185">Reference proteome</keyword>
<dbReference type="RefSeq" id="XP_024349143.1">
    <property type="nucleotide sequence ID" value="XM_024496466.1"/>
</dbReference>
<comment type="caution">
    <text evidence="1">The sequence shown here is derived from an EMBL/GenBank/DDBJ whole genome shotgun (WGS) entry which is preliminary data.</text>
</comment>
<dbReference type="KEGG" id="egl:EGR_07217"/>
<accession>W6UIL9</accession>
<dbReference type="EMBL" id="APAU02000072">
    <property type="protein sequence ID" value="EUB57947.1"/>
    <property type="molecule type" value="Genomic_DNA"/>
</dbReference>
<name>W6UIL9_ECHGR</name>
<protein>
    <submittedName>
        <fullName evidence="1">Uncharacterized protein</fullName>
    </submittedName>
</protein>
<evidence type="ECO:0000313" key="2">
    <source>
        <dbReference type="Proteomes" id="UP000019149"/>
    </source>
</evidence>
<dbReference type="CTD" id="36342932"/>
<reference evidence="1 2" key="1">
    <citation type="journal article" date="2013" name="Nat. Genet.">
        <title>The genome of the hydatid tapeworm Echinococcus granulosus.</title>
        <authorList>
            <person name="Zheng H."/>
            <person name="Zhang W."/>
            <person name="Zhang L."/>
            <person name="Zhang Z."/>
            <person name="Li J."/>
            <person name="Lu G."/>
            <person name="Zhu Y."/>
            <person name="Wang Y."/>
            <person name="Huang Y."/>
            <person name="Liu J."/>
            <person name="Kang H."/>
            <person name="Chen J."/>
            <person name="Wang L."/>
            <person name="Chen A."/>
            <person name="Yu S."/>
            <person name="Gao Z."/>
            <person name="Jin L."/>
            <person name="Gu W."/>
            <person name="Wang Z."/>
            <person name="Zhao L."/>
            <person name="Shi B."/>
            <person name="Wen H."/>
            <person name="Lin R."/>
            <person name="Jones M.K."/>
            <person name="Brejova B."/>
            <person name="Vinar T."/>
            <person name="Zhao G."/>
            <person name="McManus D.P."/>
            <person name="Chen Z."/>
            <person name="Zhou Y."/>
            <person name="Wang S."/>
        </authorList>
    </citation>
    <scope>NUCLEOTIDE SEQUENCE [LARGE SCALE GENOMIC DNA]</scope>
</reference>
<proteinExistence type="predicted"/>
<evidence type="ECO:0000313" key="1">
    <source>
        <dbReference type="EMBL" id="EUB57947.1"/>
    </source>
</evidence>
<dbReference type="GeneID" id="36342932"/>
<organism evidence="1 2">
    <name type="scientific">Echinococcus granulosus</name>
    <name type="common">Hydatid tapeworm</name>
    <dbReference type="NCBI Taxonomy" id="6210"/>
    <lineage>
        <taxon>Eukaryota</taxon>
        <taxon>Metazoa</taxon>
        <taxon>Spiralia</taxon>
        <taxon>Lophotrochozoa</taxon>
        <taxon>Platyhelminthes</taxon>
        <taxon>Cestoda</taxon>
        <taxon>Eucestoda</taxon>
        <taxon>Cyclophyllidea</taxon>
        <taxon>Taeniidae</taxon>
        <taxon>Echinococcus</taxon>
        <taxon>Echinococcus granulosus group</taxon>
    </lineage>
</organism>
<gene>
    <name evidence="1" type="ORF">EGR_07217</name>
</gene>
<dbReference type="Proteomes" id="UP000019149">
    <property type="component" value="Unassembled WGS sequence"/>
</dbReference>
<sequence>MPKCKGAAGVQAIYFEIDSCWLRFKRLLAHCTSPSWPKCSSSSHANLPHLISALPITSHLSSSAQLRSILH</sequence>